<gene>
    <name evidence="2" type="ORF">E3A20_06920</name>
</gene>
<dbReference type="EMBL" id="SRHE01000095">
    <property type="protein sequence ID" value="TWW10346.1"/>
    <property type="molecule type" value="Genomic_DNA"/>
</dbReference>
<evidence type="ECO:0000256" key="1">
    <source>
        <dbReference type="SAM" id="SignalP"/>
    </source>
</evidence>
<accession>A0A5C6M6P7</accession>
<protein>
    <submittedName>
        <fullName evidence="2">Uncharacterized protein</fullName>
    </submittedName>
</protein>
<reference evidence="2 3" key="2">
    <citation type="submission" date="2019-08" db="EMBL/GenBank/DDBJ databases">
        <authorList>
            <person name="Henke P."/>
        </authorList>
    </citation>
    <scope>NUCLEOTIDE SEQUENCE [LARGE SCALE GENOMIC DNA]</scope>
    <source>
        <strain evidence="2">Phe10_nw2017</strain>
    </source>
</reference>
<comment type="caution">
    <text evidence="2">The sequence shown here is derived from an EMBL/GenBank/DDBJ whole genome shotgun (WGS) entry which is preliminary data.</text>
</comment>
<sequence>MKTSLSPRVRLIQALSAALLLSSGAAIAVPFEDPPSGPPQKSIFWDVLYGDIDREHRAINEDYERMKNDPAKGPWETFFTHIPISVAQIFYNA</sequence>
<feature type="signal peptide" evidence="1">
    <location>
        <begin position="1"/>
        <end position="28"/>
    </location>
</feature>
<feature type="chain" id="PRO_5022681732" evidence="1">
    <location>
        <begin position="29"/>
        <end position="93"/>
    </location>
</feature>
<organism evidence="2 3">
    <name type="scientific">Planctomyces bekefii</name>
    <dbReference type="NCBI Taxonomy" id="1653850"/>
    <lineage>
        <taxon>Bacteria</taxon>
        <taxon>Pseudomonadati</taxon>
        <taxon>Planctomycetota</taxon>
        <taxon>Planctomycetia</taxon>
        <taxon>Planctomycetales</taxon>
        <taxon>Planctomycetaceae</taxon>
        <taxon>Planctomyces</taxon>
    </lineage>
</organism>
<evidence type="ECO:0000313" key="2">
    <source>
        <dbReference type="EMBL" id="TWW10346.1"/>
    </source>
</evidence>
<dbReference type="Proteomes" id="UP000321083">
    <property type="component" value="Unassembled WGS sequence"/>
</dbReference>
<name>A0A5C6M6P7_9PLAN</name>
<keyword evidence="3" id="KW-1185">Reference proteome</keyword>
<dbReference type="AlphaFoldDB" id="A0A5C6M6P7"/>
<keyword evidence="1" id="KW-0732">Signal</keyword>
<evidence type="ECO:0000313" key="3">
    <source>
        <dbReference type="Proteomes" id="UP000321083"/>
    </source>
</evidence>
<feature type="non-terminal residue" evidence="2">
    <location>
        <position position="93"/>
    </location>
</feature>
<reference evidence="2 3" key="1">
    <citation type="submission" date="2019-08" db="EMBL/GenBank/DDBJ databases">
        <title>100 year-old enigma solved: identification of Planctomyces bekefii, the type genus and species of the phylum Planctomycetes.</title>
        <authorList>
            <person name="Svetlana D.N."/>
            <person name="Overmann J."/>
        </authorList>
    </citation>
    <scope>NUCLEOTIDE SEQUENCE [LARGE SCALE GENOMIC DNA]</scope>
    <source>
        <strain evidence="2">Phe10_nw2017</strain>
    </source>
</reference>
<proteinExistence type="predicted"/>